<keyword evidence="6" id="KW-1185">Reference proteome</keyword>
<accession>A0A8C4QBK2</accession>
<dbReference type="GO" id="GO:0004386">
    <property type="term" value="F:helicase activity"/>
    <property type="evidence" value="ECO:0007669"/>
    <property type="project" value="InterPro"/>
</dbReference>
<dbReference type="Pfam" id="PF13087">
    <property type="entry name" value="AAA_12"/>
    <property type="match status" value="1"/>
</dbReference>
<organism evidence="5 6">
    <name type="scientific">Eptatretus burgeri</name>
    <name type="common">Inshore hagfish</name>
    <dbReference type="NCBI Taxonomy" id="7764"/>
    <lineage>
        <taxon>Eukaryota</taxon>
        <taxon>Metazoa</taxon>
        <taxon>Chordata</taxon>
        <taxon>Craniata</taxon>
        <taxon>Vertebrata</taxon>
        <taxon>Cyclostomata</taxon>
        <taxon>Myxini</taxon>
        <taxon>Myxiniformes</taxon>
        <taxon>Myxinidae</taxon>
        <taxon>Eptatretinae</taxon>
        <taxon>Eptatretus</taxon>
    </lineage>
</organism>
<evidence type="ECO:0000259" key="4">
    <source>
        <dbReference type="Pfam" id="PF25396"/>
    </source>
</evidence>
<name>A0A8C4QBK2_EPTBU</name>
<evidence type="ECO:0000259" key="2">
    <source>
        <dbReference type="Pfam" id="PF13086"/>
    </source>
</evidence>
<reference evidence="5" key="2">
    <citation type="submission" date="2025-09" db="UniProtKB">
        <authorList>
            <consortium name="Ensembl"/>
        </authorList>
    </citation>
    <scope>IDENTIFICATION</scope>
</reference>
<dbReference type="InterPro" id="IPR041679">
    <property type="entry name" value="DNA2/NAM7-like_C"/>
</dbReference>
<dbReference type="Pfam" id="PF25396">
    <property type="entry name" value="ZNFX1"/>
    <property type="match status" value="1"/>
</dbReference>
<evidence type="ECO:0000313" key="5">
    <source>
        <dbReference type="Ensembl" id="ENSEBUP00000012588.1"/>
    </source>
</evidence>
<dbReference type="InterPro" id="IPR045055">
    <property type="entry name" value="DNA2/NAM7-like"/>
</dbReference>
<dbReference type="GO" id="GO:0031380">
    <property type="term" value="C:nuclear RNA-directed RNA polymerase complex"/>
    <property type="evidence" value="ECO:0007669"/>
    <property type="project" value="TreeGrafter"/>
</dbReference>
<evidence type="ECO:0000259" key="3">
    <source>
        <dbReference type="Pfam" id="PF13087"/>
    </source>
</evidence>
<dbReference type="InterPro" id="IPR027417">
    <property type="entry name" value="P-loop_NTPase"/>
</dbReference>
<evidence type="ECO:0008006" key="7">
    <source>
        <dbReference type="Google" id="ProtNLM"/>
    </source>
</evidence>
<dbReference type="OMA" id="YQEDCLL"/>
<dbReference type="InterPro" id="IPR057373">
    <property type="entry name" value="ZNFX1"/>
</dbReference>
<dbReference type="Gene3D" id="3.40.50.300">
    <property type="entry name" value="P-loop containing nucleotide triphosphate hydrolases"/>
    <property type="match status" value="3"/>
</dbReference>
<evidence type="ECO:0000313" key="6">
    <source>
        <dbReference type="Proteomes" id="UP000694388"/>
    </source>
</evidence>
<feature type="coiled-coil region" evidence="1">
    <location>
        <begin position="551"/>
        <end position="578"/>
    </location>
</feature>
<sequence>MKNQDQSPLNLNYLKRLQKMNASEVQDILVRVLPRLGVMLTPRMNMDDEMVTALCLTLGQACTTKSSDEWKEVLIMIRSSTFFRRYLPISLAKVGCFSSIEQMSRSLLEMLRSSLLLGHAVFTALPQASANEVSLLVTSAESALRSLKALGELIPSEIISLAKDLSEKLATALFQMRNCRQKNLFESKLPPDNFRHLSVVPSTKDLQCNTKPYLRKNVAEGCYPDAETYLDVQFRLLREDLVQPLREGIRELQNHVRQRQHCMYVYENVQIKNYGITHLGRVHNVQFQACSHQRVSWDSSKRLMFGNLVLLSQDEFKSVIFGIVAERDVSNLERGNVPIKFFPEALQELSTMCLTQAVFCMVESPSFFEAYRYVMKGLQEACCESLPFKSYIVDCSTDIQPPLYLAECQEIDFSPLLENIRSPPSKRVVKTLDSSTWPSEKNLCLDSSQMKALQAALTQEIAIIQGPPGTGKTYVGLKVAKILLQESIQKNLNPMLIVCYTNHALDQFLEGILKFCKKGLVRLGSRSESEALKERTLSELRRSRHYYNDVYVKADNELNDLGNELEAVERNLMNLNRRVFTFSTLQEFILGHQQIQINEINAMLHTCCFHDWLGLGPNSSWFMPPHGIDADLTLCEVDDGYHDFLQHYERSFEAGIPRSYPDLHKETVQMLEETDVLQNEQMAEDYFEDRVSMLQDFSEILGAHHQNVNLTRKSKMCVRTFDTLKDEENIVCEALKKAKPLTLREQYRVWNIWQLSYLNRWRLYSAWLSRFQGHLLQQRSMLQQRVEETAAVIKACNEERDLFILRDFKVIGMTTTAAARNRSLLQQLKPSIIIVEEAAEVLEAHVFAALNPACQHLILIGDHQQLRPNPTVYELSKRYHLDLSLFERMVKNNIPYITLSTQHRMRPEIATLIVPHIYKQLNNHPSVSMFKDIKGLNTNLFFLDHEEPEEGVEDTRSHNNPHEARFVVEFCRYILKQGYKPTQVTVLTTYNGQLLALKKLMPKTSFDGVRVCVVDKYQGEENDIVLLSLVRSNKECCTGFLKISNRVCVALSRAKKGFYAIGNAKLLASARIWAGILDGLRMQNRLGSSLPLQCQIHKSQALICKGSDFEHVAPDGGCSLPCDTRLDCGHVCTLCCHPFDRNHVKYLCYKPCQRIHKNCGHACPKVCYDDCGECKVQVDKTIPNCGHVQTMNCHLDPNSFQCQEYVQRILPCGHEKQLRCYQMTIPICSLLQCLQAEMPYPCKVYIHCEIQVDATLPCGHQQNVRCYQKNCKELCKWPCEHHLLCGHACDKKCGQICVVDCAVKVDANFPCGHQQNVKCYQKNCKELCEWPCEHHLPCGHACDKKCGQICVVDCAVKVDATLPCGHKQEVECHQKNSKCICEWPCEHKLVCGHVCDKKCGQSCTKQCQHPIKRHSTMRSQRKCPMLPTVQQ</sequence>
<dbReference type="CDD" id="cd18808">
    <property type="entry name" value="SF1_C_Upf1"/>
    <property type="match status" value="1"/>
</dbReference>
<evidence type="ECO:0000256" key="1">
    <source>
        <dbReference type="SAM" id="Coils"/>
    </source>
</evidence>
<protein>
    <recommendedName>
        <fullName evidence="7">NFX1-type zinc finger-containing protein 1</fullName>
    </recommendedName>
</protein>
<dbReference type="InterPro" id="IPR047187">
    <property type="entry name" value="SF1_C_Upf1"/>
</dbReference>
<dbReference type="PANTHER" id="PTHR10887:SF341">
    <property type="entry name" value="NFX1-TYPE ZINC FINGER-CONTAINING PROTEIN 1"/>
    <property type="match status" value="1"/>
</dbReference>
<dbReference type="GeneTree" id="ENSGT00940000155154"/>
<reference evidence="5" key="1">
    <citation type="submission" date="2025-08" db="UniProtKB">
        <authorList>
            <consortium name="Ensembl"/>
        </authorList>
    </citation>
    <scope>IDENTIFICATION</scope>
</reference>
<feature type="domain" description="DNA2/NAM7 helicase helicase" evidence="2">
    <location>
        <begin position="445"/>
        <end position="868"/>
    </location>
</feature>
<feature type="domain" description="DNA2/NAM7 helicase-like C-terminal" evidence="3">
    <location>
        <begin position="881"/>
        <end position="1065"/>
    </location>
</feature>
<keyword evidence="1" id="KW-0175">Coiled coil</keyword>
<dbReference type="CDD" id="cd17936">
    <property type="entry name" value="EEXXEc_NFX1"/>
    <property type="match status" value="1"/>
</dbReference>
<dbReference type="PANTHER" id="PTHR10887">
    <property type="entry name" value="DNA2/NAM7 HELICASE FAMILY"/>
    <property type="match status" value="1"/>
</dbReference>
<dbReference type="Proteomes" id="UP000694388">
    <property type="component" value="Unplaced"/>
</dbReference>
<dbReference type="SUPFAM" id="SSF52540">
    <property type="entry name" value="P-loop containing nucleoside triphosphate hydrolases"/>
    <property type="match status" value="1"/>
</dbReference>
<dbReference type="FunFam" id="3.40.50.300:FF:000742">
    <property type="entry name" value="NFX1-type zinc finger-containing protein 1"/>
    <property type="match status" value="1"/>
</dbReference>
<dbReference type="InterPro" id="IPR041677">
    <property type="entry name" value="DNA2/NAM7_AAA_11"/>
</dbReference>
<dbReference type="Pfam" id="PF13086">
    <property type="entry name" value="AAA_11"/>
    <property type="match status" value="1"/>
</dbReference>
<dbReference type="GO" id="GO:0031048">
    <property type="term" value="P:regulatory ncRNA-mediated heterochromatin formation"/>
    <property type="evidence" value="ECO:0007669"/>
    <property type="project" value="TreeGrafter"/>
</dbReference>
<dbReference type="Ensembl" id="ENSEBUT00000013164.1">
    <property type="protein sequence ID" value="ENSEBUP00000012588.1"/>
    <property type="gene ID" value="ENSEBUG00000007998.1"/>
</dbReference>
<feature type="domain" description="ZNFX1" evidence="4">
    <location>
        <begin position="259"/>
        <end position="364"/>
    </location>
</feature>
<proteinExistence type="predicted"/>